<dbReference type="Proteomes" id="UP000823612">
    <property type="component" value="Unassembled WGS sequence"/>
</dbReference>
<comment type="caution">
    <text evidence="2">The sequence shown here is derived from an EMBL/GenBank/DDBJ whole genome shotgun (WGS) entry which is preliminary data.</text>
</comment>
<reference evidence="2" key="1">
    <citation type="submission" date="2020-10" db="EMBL/GenBank/DDBJ databases">
        <authorList>
            <person name="Gilroy R."/>
        </authorList>
    </citation>
    <scope>NUCLEOTIDE SEQUENCE</scope>
    <source>
        <strain evidence="2">2889</strain>
    </source>
</reference>
<dbReference type="PANTHER" id="PTHR42990:SF1">
    <property type="entry name" value="AAA+ ATPASE DOMAIN-CONTAINING PROTEIN"/>
    <property type="match status" value="1"/>
</dbReference>
<dbReference type="InterPro" id="IPR027417">
    <property type="entry name" value="P-loop_NTPase"/>
</dbReference>
<sequence length="389" mass="45203">MDDLVRIYKKLLRETDTRFLRYLYDEIDWKNRIVGIRGARGVGKTTLMLQHIKKELNPEESLYVNADDLYFSNHRLIDLAERLVQRGIRYFFIDEIHKYKDWSRELKLIYDYYSELNVVFSGSSILDLNKGTSDLSRRAVVYQLYGLSFREYLALFHDVRLPSFSLDEILAGEPERLKLKTPLLFFEDYLKRGYYPFALMDGYSEKLRQIVNLTLETDIPVFANLPASMGRKFKHLLMIIAQSVPFKPNMSKIAEMIGAGRNLLPEYFLYIEDAGMISQLRDETGGVRGLGKVEKVYLDNPNLVYALAEENVNVGNLRETFFLSQMKVRQSVSASSISDFQIGRRTFEIGGKSKSKKQIERAEEGYVVKDQIELSAGNVLPLWWFGFNY</sequence>
<evidence type="ECO:0000313" key="3">
    <source>
        <dbReference type="Proteomes" id="UP000823612"/>
    </source>
</evidence>
<name>A0A9D9H319_9BACT</name>
<accession>A0A9D9H319</accession>
<dbReference type="SMART" id="SM00382">
    <property type="entry name" value="AAA"/>
    <property type="match status" value="1"/>
</dbReference>
<proteinExistence type="predicted"/>
<dbReference type="Pfam" id="PF13173">
    <property type="entry name" value="AAA_14"/>
    <property type="match status" value="1"/>
</dbReference>
<keyword evidence="2" id="KW-0547">Nucleotide-binding</keyword>
<evidence type="ECO:0000313" key="2">
    <source>
        <dbReference type="EMBL" id="MBO8432908.1"/>
    </source>
</evidence>
<dbReference type="AlphaFoldDB" id="A0A9D9H319"/>
<organism evidence="2 3">
    <name type="scientific">Candidatus Pullibacteroides excrementavium</name>
    <dbReference type="NCBI Taxonomy" id="2840905"/>
    <lineage>
        <taxon>Bacteria</taxon>
        <taxon>Pseudomonadati</taxon>
        <taxon>Bacteroidota</taxon>
        <taxon>Bacteroidia</taxon>
        <taxon>Bacteroidales</taxon>
        <taxon>Candidatus Pullibacteroides</taxon>
    </lineage>
</organism>
<reference evidence="2" key="2">
    <citation type="journal article" date="2021" name="PeerJ">
        <title>Extensive microbial diversity within the chicken gut microbiome revealed by metagenomics and culture.</title>
        <authorList>
            <person name="Gilroy R."/>
            <person name="Ravi A."/>
            <person name="Getino M."/>
            <person name="Pursley I."/>
            <person name="Horton D.L."/>
            <person name="Alikhan N.F."/>
            <person name="Baker D."/>
            <person name="Gharbi K."/>
            <person name="Hall N."/>
            <person name="Watson M."/>
            <person name="Adriaenssens E.M."/>
            <person name="Foster-Nyarko E."/>
            <person name="Jarju S."/>
            <person name="Secka A."/>
            <person name="Antonio M."/>
            <person name="Oren A."/>
            <person name="Chaudhuri R.R."/>
            <person name="La Ragione R."/>
            <person name="Hildebrand F."/>
            <person name="Pallen M.J."/>
        </authorList>
    </citation>
    <scope>NUCLEOTIDE SEQUENCE</scope>
    <source>
        <strain evidence="2">2889</strain>
    </source>
</reference>
<feature type="domain" description="AAA+ ATPase" evidence="1">
    <location>
        <begin position="30"/>
        <end position="132"/>
    </location>
</feature>
<dbReference type="SUPFAM" id="SSF52540">
    <property type="entry name" value="P-loop containing nucleoside triphosphate hydrolases"/>
    <property type="match status" value="1"/>
</dbReference>
<gene>
    <name evidence="2" type="ORF">IAB08_06415</name>
</gene>
<dbReference type="GO" id="GO:0005524">
    <property type="term" value="F:ATP binding"/>
    <property type="evidence" value="ECO:0007669"/>
    <property type="project" value="UniProtKB-KW"/>
</dbReference>
<dbReference type="InterPro" id="IPR003593">
    <property type="entry name" value="AAA+_ATPase"/>
</dbReference>
<dbReference type="InterPro" id="IPR041682">
    <property type="entry name" value="AAA_14"/>
</dbReference>
<keyword evidence="2" id="KW-0067">ATP-binding</keyword>
<dbReference type="Gene3D" id="3.40.50.300">
    <property type="entry name" value="P-loop containing nucleotide triphosphate hydrolases"/>
    <property type="match status" value="1"/>
</dbReference>
<dbReference type="PANTHER" id="PTHR42990">
    <property type="entry name" value="ATPASE"/>
    <property type="match status" value="1"/>
</dbReference>
<evidence type="ECO:0000259" key="1">
    <source>
        <dbReference type="SMART" id="SM00382"/>
    </source>
</evidence>
<protein>
    <submittedName>
        <fullName evidence="2">ATP-binding protein</fullName>
    </submittedName>
</protein>
<dbReference type="EMBL" id="JADIMZ010000097">
    <property type="protein sequence ID" value="MBO8432908.1"/>
    <property type="molecule type" value="Genomic_DNA"/>
</dbReference>